<keyword evidence="4" id="KW-1185">Reference proteome</keyword>
<dbReference type="RefSeq" id="WP_068913849.1">
    <property type="nucleotide sequence ID" value="NZ_MBEW02000018.1"/>
</dbReference>
<evidence type="ECO:0000259" key="2">
    <source>
        <dbReference type="SMART" id="SM00903"/>
    </source>
</evidence>
<dbReference type="InterPro" id="IPR050268">
    <property type="entry name" value="NADH-dep_flavin_reductase"/>
</dbReference>
<dbReference type="PANTHER" id="PTHR30466">
    <property type="entry name" value="FLAVIN REDUCTASE"/>
    <property type="match status" value="1"/>
</dbReference>
<dbReference type="InterPro" id="IPR012349">
    <property type="entry name" value="Split_barrel_FMN-bd"/>
</dbReference>
<dbReference type="SMART" id="SM00903">
    <property type="entry name" value="Flavin_Reduct"/>
    <property type="match status" value="1"/>
</dbReference>
<dbReference type="STRING" id="1871336.BBG48_04340"/>
<name>A0A371IK92_9FIRM</name>
<evidence type="ECO:0000313" key="4">
    <source>
        <dbReference type="Proteomes" id="UP000093352"/>
    </source>
</evidence>
<dbReference type="Gene3D" id="2.30.110.10">
    <property type="entry name" value="Electron Transport, Fmn-binding Protein, Chain A"/>
    <property type="match status" value="1"/>
</dbReference>
<dbReference type="AlphaFoldDB" id="A0A371IK92"/>
<dbReference type="EMBL" id="MBEW02000018">
    <property type="protein sequence ID" value="RDY20884.1"/>
    <property type="molecule type" value="Genomic_DNA"/>
</dbReference>
<dbReference type="Pfam" id="PF01613">
    <property type="entry name" value="Flavin_Reduct"/>
    <property type="match status" value="1"/>
</dbReference>
<dbReference type="PANTHER" id="PTHR30466:SF1">
    <property type="entry name" value="FMN REDUCTASE (NADH) RUTF"/>
    <property type="match status" value="1"/>
</dbReference>
<dbReference type="Proteomes" id="UP000093352">
    <property type="component" value="Unassembled WGS sequence"/>
</dbReference>
<proteinExistence type="predicted"/>
<keyword evidence="1" id="KW-0560">Oxidoreductase</keyword>
<dbReference type="SUPFAM" id="SSF50475">
    <property type="entry name" value="FMN-binding split barrel"/>
    <property type="match status" value="1"/>
</dbReference>
<organism evidence="3 4">
    <name type="scientific">Criibacterium bergeronii</name>
    <dbReference type="NCBI Taxonomy" id="1871336"/>
    <lineage>
        <taxon>Bacteria</taxon>
        <taxon>Bacillati</taxon>
        <taxon>Bacillota</taxon>
        <taxon>Clostridia</taxon>
        <taxon>Peptostreptococcales</taxon>
        <taxon>Filifactoraceae</taxon>
        <taxon>Criibacterium</taxon>
    </lineage>
</organism>
<feature type="domain" description="Flavin reductase like" evidence="2">
    <location>
        <begin position="6"/>
        <end position="156"/>
    </location>
</feature>
<protein>
    <submittedName>
        <fullName evidence="3">Flavin reductase</fullName>
    </submittedName>
</protein>
<evidence type="ECO:0000313" key="3">
    <source>
        <dbReference type="EMBL" id="RDY20884.1"/>
    </source>
</evidence>
<sequence>MDYAALEKMNYGVYIATAKEADKLVGCTINAAVQITATPVTIAISINHDNFSHDIIQRTKKFAISVLSEHSNPKIIGTFGFFSSKDKNKFENFEYQIVDDLPVLKDVSSYITCKVIGQLEAPTHTIFLGEVINAEVNPETGCEPMTYEYYHRVLRGKTSKKAATYVPPEQQK</sequence>
<reference evidence="3 4" key="1">
    <citation type="journal article" date="2016" name="Genome Announc.">
        <title>Draft Genome Sequence of Criibacterium bergeronii gen. nov., sp. nov., Strain CCRI-22567T, Isolated from a Vaginal Sample from a Woman with Bacterial Vaginosis.</title>
        <authorList>
            <person name="Maheux A.F."/>
            <person name="Berube E."/>
            <person name="Boudreau D.K."/>
            <person name="Raymond F."/>
            <person name="Corbeil J."/>
            <person name="Roy P.H."/>
            <person name="Boissinot M."/>
            <person name="Omar R.F."/>
        </authorList>
    </citation>
    <scope>NUCLEOTIDE SEQUENCE [LARGE SCALE GENOMIC DNA]</scope>
    <source>
        <strain evidence="3 4">CCRI-22567</strain>
    </source>
</reference>
<evidence type="ECO:0000256" key="1">
    <source>
        <dbReference type="ARBA" id="ARBA00023002"/>
    </source>
</evidence>
<comment type="caution">
    <text evidence="3">The sequence shown here is derived from an EMBL/GenBank/DDBJ whole genome shotgun (WGS) entry which is preliminary data.</text>
</comment>
<gene>
    <name evidence="3" type="ORF">BBG48_007815</name>
</gene>
<accession>A0A371IK92</accession>
<dbReference type="GO" id="GO:0010181">
    <property type="term" value="F:FMN binding"/>
    <property type="evidence" value="ECO:0007669"/>
    <property type="project" value="InterPro"/>
</dbReference>
<dbReference type="GO" id="GO:0042602">
    <property type="term" value="F:riboflavin reductase (NADPH) activity"/>
    <property type="evidence" value="ECO:0007669"/>
    <property type="project" value="TreeGrafter"/>
</dbReference>
<dbReference type="InterPro" id="IPR002563">
    <property type="entry name" value="Flavin_Rdtase-like_dom"/>
</dbReference>